<accession>A0ABT3REJ5</accession>
<comment type="caution">
    <text evidence="2">The sequence shown here is derived from an EMBL/GenBank/DDBJ whole genome shotgun (WGS) entry which is preliminary data.</text>
</comment>
<proteinExistence type="predicted"/>
<gene>
    <name evidence="2" type="ORF">OO017_10060</name>
</gene>
<dbReference type="EMBL" id="JAPFQO010000006">
    <property type="protein sequence ID" value="MCX2740288.1"/>
    <property type="molecule type" value="Genomic_DNA"/>
</dbReference>
<dbReference type="Proteomes" id="UP001207228">
    <property type="component" value="Unassembled WGS sequence"/>
</dbReference>
<evidence type="ECO:0000256" key="1">
    <source>
        <dbReference type="SAM" id="MobiDB-lite"/>
    </source>
</evidence>
<protein>
    <recommendedName>
        <fullName evidence="4">SWFGD domain-containing protein</fullName>
    </recommendedName>
</protein>
<keyword evidence="3" id="KW-1185">Reference proteome</keyword>
<feature type="region of interest" description="Disordered" evidence="1">
    <location>
        <begin position="24"/>
        <end position="57"/>
    </location>
</feature>
<evidence type="ECO:0000313" key="3">
    <source>
        <dbReference type="Proteomes" id="UP001207228"/>
    </source>
</evidence>
<organism evidence="2 3">
    <name type="scientific">Pontibacter anaerobius</name>
    <dbReference type="NCBI Taxonomy" id="2993940"/>
    <lineage>
        <taxon>Bacteria</taxon>
        <taxon>Pseudomonadati</taxon>
        <taxon>Bacteroidota</taxon>
        <taxon>Cytophagia</taxon>
        <taxon>Cytophagales</taxon>
        <taxon>Hymenobacteraceae</taxon>
        <taxon>Pontibacter</taxon>
    </lineage>
</organism>
<dbReference type="RefSeq" id="WP_266052348.1">
    <property type="nucleotide sequence ID" value="NZ_JAPFQO010000006.1"/>
</dbReference>
<feature type="region of interest" description="Disordered" evidence="1">
    <location>
        <begin position="161"/>
        <end position="195"/>
    </location>
</feature>
<reference evidence="2 3" key="1">
    <citation type="submission" date="2022-11" db="EMBL/GenBank/DDBJ databases">
        <title>The characterization of three novel Bacteroidetes species and genomic analysis of their roles in tidal elemental geochemical cycles.</title>
        <authorList>
            <person name="Ma K.-J."/>
        </authorList>
    </citation>
    <scope>NUCLEOTIDE SEQUENCE [LARGE SCALE GENOMIC DNA]</scope>
    <source>
        <strain evidence="2 3">M82</strain>
    </source>
</reference>
<name>A0ABT3REJ5_9BACT</name>
<feature type="region of interest" description="Disordered" evidence="1">
    <location>
        <begin position="233"/>
        <end position="281"/>
    </location>
</feature>
<evidence type="ECO:0000313" key="2">
    <source>
        <dbReference type="EMBL" id="MCX2740288.1"/>
    </source>
</evidence>
<feature type="compositionally biased region" description="Low complexity" evidence="1">
    <location>
        <begin position="236"/>
        <end position="245"/>
    </location>
</feature>
<sequence length="281" mass="30846">MRNDRDNSRYYHSGLWTGKDVYDFDRDTRDGDFGREHQDRYSHGNNPHDFRDRRDFDANRFQNYRSRDYDMEDNYYDNTSNRRHDLGDIRQGYGISSFEGSSDRYDDMRGMQRERRAQQEQGYGSGRLSGYSGSRFGGANYSAHGEFGGGSGYGSMSGGGGNMDDSVSSSGYGGGYGQESVHSNRGIPNYSSNRRSGEHYGYSGINQGGGVGSSYGGKNFGGGIGYEGGHAGGTLGSRTYGSSSGNYGGYGSMASGDSDTGNFSRENRTDRGGYRNQDPNY</sequence>
<evidence type="ECO:0008006" key="4">
    <source>
        <dbReference type="Google" id="ProtNLM"/>
    </source>
</evidence>